<dbReference type="GO" id="GO:0005829">
    <property type="term" value="C:cytosol"/>
    <property type="evidence" value="ECO:0007669"/>
    <property type="project" value="TreeGrafter"/>
</dbReference>
<dbReference type="FunFam" id="1.10.10.200:FF:000003">
    <property type="entry name" value="Probable transcriptional regulatory protein YeeN"/>
    <property type="match status" value="1"/>
</dbReference>
<sequence length="241" mass="26708">MGRAFQNRKESMAKTAGMKTRLYSRYGKEIYICAKNGGVEPDGNIALKHLITRAKKDQVPAHVIEKAIDKAKGGGGEDYEGARYEGFGPNNCMLIVDCLTDNVKRTYTEVRQAFVKNDAKLGGPGTVAHMFDHSAVFVFEGDDDEAILEALMMADVDVTDVEVEDGLTSVYAPHTEYNKTRTALLDTLGEIEFKVDNISWVPQTMTEVSDAEQIEQFDKLIAALEDCDDVQNVYHNAEVVE</sequence>
<dbReference type="RefSeq" id="WP_121839575.1">
    <property type="nucleotide sequence ID" value="NZ_ML014792.1"/>
</dbReference>
<dbReference type="InterPro" id="IPR049083">
    <property type="entry name" value="TACO1_YebC_N"/>
</dbReference>
<dbReference type="NCBIfam" id="NF009044">
    <property type="entry name" value="PRK12378.1"/>
    <property type="match status" value="1"/>
</dbReference>
<evidence type="ECO:0000256" key="2">
    <source>
        <dbReference type="ARBA" id="ARBA00022490"/>
    </source>
</evidence>
<proteinExistence type="inferred from homology"/>
<dbReference type="InterPro" id="IPR029072">
    <property type="entry name" value="YebC-like"/>
</dbReference>
<comment type="subcellular location">
    <subcellularLocation>
        <location evidence="6">Cytoplasm</location>
    </subcellularLocation>
</comment>
<dbReference type="InterPro" id="IPR048300">
    <property type="entry name" value="TACO1_YebC-like_2nd/3rd_dom"/>
</dbReference>
<evidence type="ECO:0000313" key="10">
    <source>
        <dbReference type="Proteomes" id="UP000281474"/>
    </source>
</evidence>
<evidence type="ECO:0000259" key="7">
    <source>
        <dbReference type="Pfam" id="PF01709"/>
    </source>
</evidence>
<name>A0A3L8PV00_9GAMM</name>
<dbReference type="InterPro" id="IPR017856">
    <property type="entry name" value="Integrase-like_N"/>
</dbReference>
<dbReference type="GO" id="GO:0006355">
    <property type="term" value="P:regulation of DNA-templated transcription"/>
    <property type="evidence" value="ECO:0007669"/>
    <property type="project" value="UniProtKB-UniRule"/>
</dbReference>
<gene>
    <name evidence="9" type="ORF">D5018_13755</name>
</gene>
<dbReference type="InterPro" id="IPR002876">
    <property type="entry name" value="Transcrip_reg_TACO1-like"/>
</dbReference>
<evidence type="ECO:0000259" key="8">
    <source>
        <dbReference type="Pfam" id="PF20772"/>
    </source>
</evidence>
<dbReference type="Proteomes" id="UP000281474">
    <property type="component" value="Unassembled WGS sequence"/>
</dbReference>
<evidence type="ECO:0000256" key="3">
    <source>
        <dbReference type="ARBA" id="ARBA00023015"/>
    </source>
</evidence>
<keyword evidence="4 6" id="KW-0238">DNA-binding</keyword>
<dbReference type="OrthoDB" id="9781053at2"/>
<comment type="caution">
    <text evidence="9">The sequence shown here is derived from an EMBL/GenBank/DDBJ whole genome shotgun (WGS) entry which is preliminary data.</text>
</comment>
<feature type="domain" description="TACO1/YebC-like second and third" evidence="7">
    <location>
        <begin position="79"/>
        <end position="237"/>
    </location>
</feature>
<reference evidence="9 10" key="1">
    <citation type="submission" date="2018-09" db="EMBL/GenBank/DDBJ databases">
        <title>Phylogeny of the Shewanellaceae, and recommendation for two new genera, Pseudoshewanella and Parashewanella.</title>
        <authorList>
            <person name="Wang G."/>
        </authorList>
    </citation>
    <scope>NUCLEOTIDE SEQUENCE [LARGE SCALE GENOMIC DNA]</scope>
    <source>
        <strain evidence="9 10">C51</strain>
    </source>
</reference>
<keyword evidence="2 6" id="KW-0963">Cytoplasm</keyword>
<dbReference type="PANTHER" id="PTHR12532:SF0">
    <property type="entry name" value="TRANSLATIONAL ACTIVATOR OF CYTOCHROME C OXIDASE 1"/>
    <property type="match status" value="1"/>
</dbReference>
<protein>
    <recommendedName>
        <fullName evidence="6">Probable transcriptional regulatory protein D5018_13755</fullName>
    </recommendedName>
</protein>
<dbReference type="Pfam" id="PF01709">
    <property type="entry name" value="Transcrip_reg"/>
    <property type="match status" value="1"/>
</dbReference>
<dbReference type="InterPro" id="IPR026564">
    <property type="entry name" value="Transcrip_reg_TACO1-like_dom3"/>
</dbReference>
<dbReference type="GO" id="GO:0003677">
    <property type="term" value="F:DNA binding"/>
    <property type="evidence" value="ECO:0007669"/>
    <property type="project" value="UniProtKB-UniRule"/>
</dbReference>
<keyword evidence="3 6" id="KW-0805">Transcription regulation</keyword>
<keyword evidence="5 6" id="KW-0804">Transcription</keyword>
<evidence type="ECO:0000256" key="5">
    <source>
        <dbReference type="ARBA" id="ARBA00023163"/>
    </source>
</evidence>
<organism evidence="9 10">
    <name type="scientific">Parashewanella curva</name>
    <dbReference type="NCBI Taxonomy" id="2338552"/>
    <lineage>
        <taxon>Bacteria</taxon>
        <taxon>Pseudomonadati</taxon>
        <taxon>Pseudomonadota</taxon>
        <taxon>Gammaproteobacteria</taxon>
        <taxon>Alteromonadales</taxon>
        <taxon>Shewanellaceae</taxon>
        <taxon>Parashewanella</taxon>
    </lineage>
</organism>
<dbReference type="Gene3D" id="3.30.70.980">
    <property type="match status" value="2"/>
</dbReference>
<feature type="domain" description="TACO1/YebC-like N-terminal" evidence="8">
    <location>
        <begin position="4"/>
        <end position="74"/>
    </location>
</feature>
<dbReference type="Gene3D" id="1.10.10.200">
    <property type="match status" value="1"/>
</dbReference>
<evidence type="ECO:0000313" key="9">
    <source>
        <dbReference type="EMBL" id="RLV59134.1"/>
    </source>
</evidence>
<dbReference type="EMBL" id="QZEI01000043">
    <property type="protein sequence ID" value="RLV59134.1"/>
    <property type="molecule type" value="Genomic_DNA"/>
</dbReference>
<evidence type="ECO:0000256" key="4">
    <source>
        <dbReference type="ARBA" id="ARBA00023125"/>
    </source>
</evidence>
<dbReference type="HAMAP" id="MF_00693">
    <property type="entry name" value="Transcrip_reg_TACO1"/>
    <property type="match status" value="1"/>
</dbReference>
<evidence type="ECO:0000256" key="6">
    <source>
        <dbReference type="HAMAP-Rule" id="MF_00693"/>
    </source>
</evidence>
<dbReference type="SUPFAM" id="SSF75625">
    <property type="entry name" value="YebC-like"/>
    <property type="match status" value="1"/>
</dbReference>
<keyword evidence="10" id="KW-1185">Reference proteome</keyword>
<comment type="similarity">
    <text evidence="1 6">Belongs to the TACO1 family.</text>
</comment>
<evidence type="ECO:0000256" key="1">
    <source>
        <dbReference type="ARBA" id="ARBA00008724"/>
    </source>
</evidence>
<dbReference type="Pfam" id="PF20772">
    <property type="entry name" value="TACO1_YebC_N"/>
    <property type="match status" value="1"/>
</dbReference>
<accession>A0A3L8PV00</accession>
<dbReference type="PANTHER" id="PTHR12532">
    <property type="entry name" value="TRANSLATIONAL ACTIVATOR OF CYTOCHROME C OXIDASE 1"/>
    <property type="match status" value="1"/>
</dbReference>
<dbReference type="AlphaFoldDB" id="A0A3L8PV00"/>